<gene>
    <name evidence="2" type="ORF">FWILDA_LOCUS2094</name>
</gene>
<comment type="caution">
    <text evidence="2">The sequence shown here is derived from an EMBL/GenBank/DDBJ whole genome shotgun (WGS) entry which is preliminary data.</text>
</comment>
<organism evidence="2 3">
    <name type="scientific">Funneliformis geosporum</name>
    <dbReference type="NCBI Taxonomy" id="1117311"/>
    <lineage>
        <taxon>Eukaryota</taxon>
        <taxon>Fungi</taxon>
        <taxon>Fungi incertae sedis</taxon>
        <taxon>Mucoromycota</taxon>
        <taxon>Glomeromycotina</taxon>
        <taxon>Glomeromycetes</taxon>
        <taxon>Glomerales</taxon>
        <taxon>Glomeraceae</taxon>
        <taxon>Funneliformis</taxon>
    </lineage>
</organism>
<feature type="coiled-coil region" evidence="1">
    <location>
        <begin position="69"/>
        <end position="136"/>
    </location>
</feature>
<proteinExistence type="predicted"/>
<dbReference type="OrthoDB" id="2350063at2759"/>
<accession>A0A9W4SE01</accession>
<dbReference type="AlphaFoldDB" id="A0A9W4SE01"/>
<sequence length="297" mass="34682">MEKRKDFTAMLFQINPDILDDKYESYSSSNDLYNLIGRQAKGSEEIRGQEPKFEKKINQVSVRNNQKRIDSQTVSIQSLRDRIEELEIESLIQNQNIKNLQQDLNKLKANTIKRIINEIKCDVKGHENLKNDLKNLKSSQSTYIGSAPSSSSPLQISSIYQKDRGSIPKLAQQIQQSITSENISLRNLRYLKHQFSNDLLIQYTKSDHFNSLSEKIKRLINLLIYESLSEEFQQKDVKLSQKLNEYIERGVILELPKGYDSYREYSKSMMFKKLNKILKDRIIKLIQIEKKLNTGKN</sequence>
<protein>
    <submittedName>
        <fullName evidence="2">820_t:CDS:1</fullName>
    </submittedName>
</protein>
<evidence type="ECO:0000256" key="1">
    <source>
        <dbReference type="SAM" id="Coils"/>
    </source>
</evidence>
<evidence type="ECO:0000313" key="3">
    <source>
        <dbReference type="Proteomes" id="UP001153678"/>
    </source>
</evidence>
<dbReference type="Proteomes" id="UP001153678">
    <property type="component" value="Unassembled WGS sequence"/>
</dbReference>
<evidence type="ECO:0000313" key="2">
    <source>
        <dbReference type="EMBL" id="CAI2165480.1"/>
    </source>
</evidence>
<name>A0A9W4SE01_9GLOM</name>
<keyword evidence="1" id="KW-0175">Coiled coil</keyword>
<keyword evidence="3" id="KW-1185">Reference proteome</keyword>
<dbReference type="EMBL" id="CAMKVN010000227">
    <property type="protein sequence ID" value="CAI2165480.1"/>
    <property type="molecule type" value="Genomic_DNA"/>
</dbReference>
<reference evidence="2" key="1">
    <citation type="submission" date="2022-08" db="EMBL/GenBank/DDBJ databases">
        <authorList>
            <person name="Kallberg Y."/>
            <person name="Tangrot J."/>
            <person name="Rosling A."/>
        </authorList>
    </citation>
    <scope>NUCLEOTIDE SEQUENCE</scope>
    <source>
        <strain evidence="2">Wild A</strain>
    </source>
</reference>